<proteinExistence type="predicted"/>
<dbReference type="EMBL" id="GIFC01000666">
    <property type="protein sequence ID" value="MXU82749.1"/>
    <property type="molecule type" value="Transcribed_RNA"/>
</dbReference>
<dbReference type="AlphaFoldDB" id="A0A6B0TS91"/>
<reference evidence="1" key="1">
    <citation type="submission" date="2019-12" db="EMBL/GenBank/DDBJ databases">
        <title>An insight into the sialome of adult female Ixodes ricinus ticks feeding for 6 days.</title>
        <authorList>
            <person name="Perner J."/>
            <person name="Ribeiro J.M.C."/>
        </authorList>
    </citation>
    <scope>NUCLEOTIDE SEQUENCE</scope>
    <source>
        <strain evidence="1">Semi-engorged</strain>
        <tissue evidence="1">Salivary glands</tissue>
    </source>
</reference>
<organism evidence="1">
    <name type="scientific">Ixodes ricinus</name>
    <name type="common">Common tick</name>
    <name type="synonym">Acarus ricinus</name>
    <dbReference type="NCBI Taxonomy" id="34613"/>
    <lineage>
        <taxon>Eukaryota</taxon>
        <taxon>Metazoa</taxon>
        <taxon>Ecdysozoa</taxon>
        <taxon>Arthropoda</taxon>
        <taxon>Chelicerata</taxon>
        <taxon>Arachnida</taxon>
        <taxon>Acari</taxon>
        <taxon>Parasitiformes</taxon>
        <taxon>Ixodida</taxon>
        <taxon>Ixodoidea</taxon>
        <taxon>Ixodidae</taxon>
        <taxon>Ixodinae</taxon>
        <taxon>Ixodes</taxon>
    </lineage>
</organism>
<accession>A0A6B0TS91</accession>
<protein>
    <submittedName>
        <fullName evidence="1">Putative secreted protein</fullName>
    </submittedName>
</protein>
<evidence type="ECO:0000313" key="1">
    <source>
        <dbReference type="EMBL" id="MXU82749.1"/>
    </source>
</evidence>
<name>A0A6B0TS91_IXORI</name>
<sequence>MGASCARAWATSSSCTTGAAAGSSTPRWRGTTTCTSISRRRWLRSLKPSSAAYRRRALHKSKTAATAAAAC</sequence>